<proteinExistence type="predicted"/>
<accession>A0AAD9AMJ9</accession>
<gene>
    <name evidence="2" type="ORF">CCHR01_07236</name>
</gene>
<evidence type="ECO:0000256" key="1">
    <source>
        <dbReference type="SAM" id="Phobius"/>
    </source>
</evidence>
<protein>
    <submittedName>
        <fullName evidence="2">Uncharacterized protein</fullName>
    </submittedName>
</protein>
<evidence type="ECO:0000313" key="3">
    <source>
        <dbReference type="Proteomes" id="UP001243330"/>
    </source>
</evidence>
<evidence type="ECO:0000313" key="2">
    <source>
        <dbReference type="EMBL" id="KAK1850160.1"/>
    </source>
</evidence>
<feature type="transmembrane region" description="Helical" evidence="1">
    <location>
        <begin position="65"/>
        <end position="85"/>
    </location>
</feature>
<keyword evidence="1" id="KW-1133">Transmembrane helix</keyword>
<keyword evidence="1" id="KW-0472">Membrane</keyword>
<keyword evidence="3" id="KW-1185">Reference proteome</keyword>
<name>A0AAD9AMJ9_9PEZI</name>
<dbReference type="EMBL" id="JAQOWY010000126">
    <property type="protein sequence ID" value="KAK1850160.1"/>
    <property type="molecule type" value="Genomic_DNA"/>
</dbReference>
<dbReference type="PROSITE" id="PS51257">
    <property type="entry name" value="PROKAR_LIPOPROTEIN"/>
    <property type="match status" value="1"/>
</dbReference>
<sequence>MRYSASISYQLHREAIAFGQTCSLSASFSCQTRGSYSSCLIYFSFQALPRPHFASRFSRSFVTSLILHPSTLPCLFQLFTFMMLFDKTHRRRRDYSGLNFDLTTRCPGFRASSMVGGLLIPPSGTGWL</sequence>
<organism evidence="2 3">
    <name type="scientific">Colletotrichum chrysophilum</name>
    <dbReference type="NCBI Taxonomy" id="1836956"/>
    <lineage>
        <taxon>Eukaryota</taxon>
        <taxon>Fungi</taxon>
        <taxon>Dikarya</taxon>
        <taxon>Ascomycota</taxon>
        <taxon>Pezizomycotina</taxon>
        <taxon>Sordariomycetes</taxon>
        <taxon>Hypocreomycetidae</taxon>
        <taxon>Glomerellales</taxon>
        <taxon>Glomerellaceae</taxon>
        <taxon>Colletotrichum</taxon>
        <taxon>Colletotrichum gloeosporioides species complex</taxon>
    </lineage>
</organism>
<keyword evidence="1" id="KW-0812">Transmembrane</keyword>
<dbReference type="Proteomes" id="UP001243330">
    <property type="component" value="Unassembled WGS sequence"/>
</dbReference>
<reference evidence="2" key="1">
    <citation type="submission" date="2023-01" db="EMBL/GenBank/DDBJ databases">
        <title>Colletotrichum chrysophilum M932 genome sequence.</title>
        <authorList>
            <person name="Baroncelli R."/>
        </authorList>
    </citation>
    <scope>NUCLEOTIDE SEQUENCE</scope>
    <source>
        <strain evidence="2">M932</strain>
    </source>
</reference>
<dbReference type="AlphaFoldDB" id="A0AAD9AMJ9"/>
<comment type="caution">
    <text evidence="2">The sequence shown here is derived from an EMBL/GenBank/DDBJ whole genome shotgun (WGS) entry which is preliminary data.</text>
</comment>